<evidence type="ECO:0000256" key="1">
    <source>
        <dbReference type="PROSITE-ProRule" id="PRU00339"/>
    </source>
</evidence>
<reference evidence="2 3" key="1">
    <citation type="submission" date="2017-06" db="EMBL/GenBank/DDBJ databases">
        <title>Genome sequencing of cyanobaciteial culture collection at National Institute for Environmental Studies (NIES).</title>
        <authorList>
            <person name="Hirose Y."/>
            <person name="Shimura Y."/>
            <person name="Fujisawa T."/>
            <person name="Nakamura Y."/>
            <person name="Kawachi M."/>
        </authorList>
    </citation>
    <scope>NUCLEOTIDE SEQUENCE [LARGE SCALE GENOMIC DNA]</scope>
    <source>
        <strain evidence="2 3">NIES-267</strain>
    </source>
</reference>
<dbReference type="PROSITE" id="PS50005">
    <property type="entry name" value="TPR"/>
    <property type="match status" value="1"/>
</dbReference>
<dbReference type="Gene3D" id="1.25.40.10">
    <property type="entry name" value="Tetratricopeptide repeat domain"/>
    <property type="match status" value="1"/>
</dbReference>
<organism evidence="2 3">
    <name type="scientific">Calothrix parasitica NIES-267</name>
    <dbReference type="NCBI Taxonomy" id="1973488"/>
    <lineage>
        <taxon>Bacteria</taxon>
        <taxon>Bacillati</taxon>
        <taxon>Cyanobacteriota</taxon>
        <taxon>Cyanophyceae</taxon>
        <taxon>Nostocales</taxon>
        <taxon>Calotrichaceae</taxon>
        <taxon>Calothrix</taxon>
    </lineage>
</organism>
<dbReference type="SUPFAM" id="SSF48452">
    <property type="entry name" value="TPR-like"/>
    <property type="match status" value="1"/>
</dbReference>
<accession>A0A1Z4M027</accession>
<name>A0A1Z4M027_9CYAN</name>
<sequence>MYAVILKNSYQMSVEDNQEFYPDIDDLNYSKILELSKKGDSYAQQQEFTKAIHSYYDALYLVPDPLEAYSAATWLFTAIGESYLLSKDYENARDVLKQAMHCPDAIGNPFIHLILGQAQF</sequence>
<evidence type="ECO:0008006" key="4">
    <source>
        <dbReference type="Google" id="ProtNLM"/>
    </source>
</evidence>
<keyword evidence="3" id="KW-1185">Reference proteome</keyword>
<feature type="repeat" description="TPR" evidence="1">
    <location>
        <begin position="32"/>
        <end position="65"/>
    </location>
</feature>
<dbReference type="InterPro" id="IPR019734">
    <property type="entry name" value="TPR_rpt"/>
</dbReference>
<dbReference type="Proteomes" id="UP000218418">
    <property type="component" value="Chromosome"/>
</dbReference>
<dbReference type="InterPro" id="IPR011990">
    <property type="entry name" value="TPR-like_helical_dom_sf"/>
</dbReference>
<dbReference type="AlphaFoldDB" id="A0A1Z4M027"/>
<gene>
    <name evidence="2" type="ORF">NIES267_63540</name>
</gene>
<evidence type="ECO:0000313" key="3">
    <source>
        <dbReference type="Proteomes" id="UP000218418"/>
    </source>
</evidence>
<protein>
    <recommendedName>
        <fullName evidence="4">TPR repeat-containing protein</fullName>
    </recommendedName>
</protein>
<dbReference type="EMBL" id="AP018227">
    <property type="protein sequence ID" value="BAY86843.1"/>
    <property type="molecule type" value="Genomic_DNA"/>
</dbReference>
<proteinExistence type="predicted"/>
<evidence type="ECO:0000313" key="2">
    <source>
        <dbReference type="EMBL" id="BAY86843.1"/>
    </source>
</evidence>
<keyword evidence="1" id="KW-0802">TPR repeat</keyword>